<dbReference type="RefSeq" id="WP_068752271.1">
    <property type="nucleotide sequence ID" value="NZ_LR214441.1"/>
</dbReference>
<dbReference type="EMBL" id="MBQD01000024">
    <property type="protein sequence ID" value="OCL31922.1"/>
    <property type="molecule type" value="Genomic_DNA"/>
</dbReference>
<organism evidence="2 3">
    <name type="scientific">Tessaracoccus lapidicaptus</name>
    <dbReference type="NCBI Taxonomy" id="1427523"/>
    <lineage>
        <taxon>Bacteria</taxon>
        <taxon>Bacillati</taxon>
        <taxon>Actinomycetota</taxon>
        <taxon>Actinomycetes</taxon>
        <taxon>Propionibacteriales</taxon>
        <taxon>Propionibacteriaceae</taxon>
        <taxon>Tessaracoccus</taxon>
    </lineage>
</organism>
<feature type="region of interest" description="Disordered" evidence="1">
    <location>
        <begin position="1"/>
        <end position="38"/>
    </location>
</feature>
<reference evidence="3" key="1">
    <citation type="submission" date="2016-07" db="EMBL/GenBank/DDBJ databases">
        <authorList>
            <person name="Florea S."/>
            <person name="Webb J.S."/>
            <person name="Jaromczyk J."/>
            <person name="Schardl C.L."/>
        </authorList>
    </citation>
    <scope>NUCLEOTIDE SEQUENCE [LARGE SCALE GENOMIC DNA]</scope>
    <source>
        <strain evidence="3">IPBSL-7</strain>
    </source>
</reference>
<keyword evidence="3" id="KW-1185">Reference proteome</keyword>
<protein>
    <submittedName>
        <fullName evidence="2">Uncharacterized protein</fullName>
    </submittedName>
</protein>
<evidence type="ECO:0000256" key="1">
    <source>
        <dbReference type="SAM" id="MobiDB-lite"/>
    </source>
</evidence>
<proteinExistence type="predicted"/>
<name>A0A1C0AII1_9ACTN</name>
<comment type="caution">
    <text evidence="2">The sequence shown here is derived from an EMBL/GenBank/DDBJ whole genome shotgun (WGS) entry which is preliminary data.</text>
</comment>
<evidence type="ECO:0000313" key="3">
    <source>
        <dbReference type="Proteomes" id="UP000093501"/>
    </source>
</evidence>
<accession>A0A1C0AII1</accession>
<evidence type="ECO:0000313" key="2">
    <source>
        <dbReference type="EMBL" id="OCL31922.1"/>
    </source>
</evidence>
<dbReference type="AlphaFoldDB" id="A0A1C0AII1"/>
<sequence length="94" mass="10127">MSMDAQDGNIDGIEDLDQEEIADAEHPYGEVTAEDLGTHDLIDDGADAAAMVPDAGPVPVDRAMHFDDLTREETIEDRLAQEEPDPAAQTTFGD</sequence>
<gene>
    <name evidence="2" type="ORF">BCR15_07645</name>
</gene>
<feature type="compositionally biased region" description="Acidic residues" evidence="1">
    <location>
        <begin position="12"/>
        <end position="22"/>
    </location>
</feature>
<dbReference type="Proteomes" id="UP000093501">
    <property type="component" value="Unassembled WGS sequence"/>
</dbReference>